<protein>
    <recommendedName>
        <fullName evidence="1">U-box domain-containing protein</fullName>
    </recommendedName>
</protein>
<proteinExistence type="predicted"/>
<dbReference type="SUPFAM" id="SSF57850">
    <property type="entry name" value="RING/U-box"/>
    <property type="match status" value="1"/>
</dbReference>
<accession>A0A6V4V5X7</accession>
<dbReference type="InterPro" id="IPR052085">
    <property type="entry name" value="WD-SAM-U-box"/>
</dbReference>
<name>A0A6V4V5X7_9EUKA</name>
<evidence type="ECO:0000313" key="2">
    <source>
        <dbReference type="EMBL" id="CAE2197192.1"/>
    </source>
</evidence>
<organism evidence="2">
    <name type="scientific">Prymnesium polylepis</name>
    <dbReference type="NCBI Taxonomy" id="72548"/>
    <lineage>
        <taxon>Eukaryota</taxon>
        <taxon>Haptista</taxon>
        <taxon>Haptophyta</taxon>
        <taxon>Prymnesiophyceae</taxon>
        <taxon>Prymnesiales</taxon>
        <taxon>Prymnesiaceae</taxon>
        <taxon>Prymnesium</taxon>
    </lineage>
</organism>
<feature type="domain" description="U-box" evidence="1">
    <location>
        <begin position="50"/>
        <end position="124"/>
    </location>
</feature>
<dbReference type="InterPro" id="IPR003613">
    <property type="entry name" value="Ubox_domain"/>
</dbReference>
<sequence length="351" mass="38112">MAMQAGSEQARPPAEKRVDVRLEISPSGTVAARIDAHDDDATGVRANDVEEPRDLCCPLTFSLLRDPVVLASGHTYERQAVENFWRQRPLANPLGGAALPSGRMVVNFLARSQVDSFLDAHPGYVPLGWNDRNEVERTRSSNEALVRTAQRHDARVDADKEYARSKLAAASPTCWLIGSPPEATERARRLIAMRAIGAYDLCVDEPLHNERHVYARRGDAEGPAQMMMWYVTYPNPGWCVGLRDHLGRRGILFIGSAALVPEEAGGSGFGWCACLAGRSSAAPNIRCCGDEQGRRWMAQQGCRDRSHLVLQLMPPLALLGTVAVAASGRGRTAMGTLVLRAVRLVLVGGGA</sequence>
<dbReference type="GO" id="GO:0004842">
    <property type="term" value="F:ubiquitin-protein transferase activity"/>
    <property type="evidence" value="ECO:0007669"/>
    <property type="project" value="InterPro"/>
</dbReference>
<dbReference type="PROSITE" id="PS51698">
    <property type="entry name" value="U_BOX"/>
    <property type="match status" value="1"/>
</dbReference>
<dbReference type="PANTHER" id="PTHR46573">
    <property type="entry name" value="WD REPEAT, SAM AND U-BOX DOMAIN-CONTAINING PROTEIN 1"/>
    <property type="match status" value="1"/>
</dbReference>
<dbReference type="InterPro" id="IPR013083">
    <property type="entry name" value="Znf_RING/FYVE/PHD"/>
</dbReference>
<dbReference type="PANTHER" id="PTHR46573:SF1">
    <property type="entry name" value="WD REPEAT, SAM AND U-BOX DOMAIN-CONTAINING PROTEIN 1"/>
    <property type="match status" value="1"/>
</dbReference>
<evidence type="ECO:0000259" key="1">
    <source>
        <dbReference type="PROSITE" id="PS51698"/>
    </source>
</evidence>
<dbReference type="GO" id="GO:0016567">
    <property type="term" value="P:protein ubiquitination"/>
    <property type="evidence" value="ECO:0007669"/>
    <property type="project" value="InterPro"/>
</dbReference>
<dbReference type="Gene3D" id="3.30.40.10">
    <property type="entry name" value="Zinc/RING finger domain, C3HC4 (zinc finger)"/>
    <property type="match status" value="1"/>
</dbReference>
<gene>
    <name evidence="2" type="ORF">CPOL0286_LOCUS2546</name>
</gene>
<dbReference type="EMBL" id="HBKO01005262">
    <property type="protein sequence ID" value="CAE2197192.1"/>
    <property type="molecule type" value="Transcribed_RNA"/>
</dbReference>
<reference evidence="2" key="1">
    <citation type="submission" date="2021-01" db="EMBL/GenBank/DDBJ databases">
        <authorList>
            <person name="Corre E."/>
            <person name="Pelletier E."/>
            <person name="Niang G."/>
            <person name="Scheremetjew M."/>
            <person name="Finn R."/>
            <person name="Kale V."/>
            <person name="Holt S."/>
            <person name="Cochrane G."/>
            <person name="Meng A."/>
            <person name="Brown T."/>
            <person name="Cohen L."/>
        </authorList>
    </citation>
    <scope>NUCLEOTIDE SEQUENCE</scope>
    <source>
        <strain evidence="2">UIO037</strain>
    </source>
</reference>
<dbReference type="AlphaFoldDB" id="A0A6V4V5X7"/>
<dbReference type="Pfam" id="PF04564">
    <property type="entry name" value="U-box"/>
    <property type="match status" value="1"/>
</dbReference>
<dbReference type="SMART" id="SM00504">
    <property type="entry name" value="Ubox"/>
    <property type="match status" value="1"/>
</dbReference>